<evidence type="ECO:0000256" key="1">
    <source>
        <dbReference type="SAM" id="Phobius"/>
    </source>
</evidence>
<feature type="transmembrane region" description="Helical" evidence="1">
    <location>
        <begin position="133"/>
        <end position="150"/>
    </location>
</feature>
<evidence type="ECO:0000313" key="2">
    <source>
        <dbReference type="EMBL" id="ESO82143.1"/>
    </source>
</evidence>
<gene>
    <name evidence="2" type="ORF">LOTGIDRAFT_237130</name>
</gene>
<dbReference type="KEGG" id="lgi:LOTGIDRAFT_237130"/>
<protein>
    <submittedName>
        <fullName evidence="2">Uncharacterized protein</fullName>
    </submittedName>
</protein>
<reference evidence="2 3" key="1">
    <citation type="journal article" date="2013" name="Nature">
        <title>Insights into bilaterian evolution from three spiralian genomes.</title>
        <authorList>
            <person name="Simakov O."/>
            <person name="Marletaz F."/>
            <person name="Cho S.J."/>
            <person name="Edsinger-Gonzales E."/>
            <person name="Havlak P."/>
            <person name="Hellsten U."/>
            <person name="Kuo D.H."/>
            <person name="Larsson T."/>
            <person name="Lv J."/>
            <person name="Arendt D."/>
            <person name="Savage R."/>
            <person name="Osoegawa K."/>
            <person name="de Jong P."/>
            <person name="Grimwood J."/>
            <person name="Chapman J.A."/>
            <person name="Shapiro H."/>
            <person name="Aerts A."/>
            <person name="Otillar R.P."/>
            <person name="Terry A.Y."/>
            <person name="Boore J.L."/>
            <person name="Grigoriev I.V."/>
            <person name="Lindberg D.R."/>
            <person name="Seaver E.C."/>
            <person name="Weisblat D.A."/>
            <person name="Putnam N.H."/>
            <person name="Rokhsar D.S."/>
        </authorList>
    </citation>
    <scope>NUCLEOTIDE SEQUENCE [LARGE SCALE GENOMIC DNA]</scope>
</reference>
<keyword evidence="1" id="KW-1133">Transmembrane helix</keyword>
<dbReference type="EMBL" id="KB204017">
    <property type="protein sequence ID" value="ESO82143.1"/>
    <property type="molecule type" value="Genomic_DNA"/>
</dbReference>
<dbReference type="OrthoDB" id="6105034at2759"/>
<keyword evidence="1" id="KW-0472">Membrane</keyword>
<keyword evidence="3" id="KW-1185">Reference proteome</keyword>
<dbReference type="Proteomes" id="UP000030746">
    <property type="component" value="Unassembled WGS sequence"/>
</dbReference>
<organism evidence="2 3">
    <name type="scientific">Lottia gigantea</name>
    <name type="common">Giant owl limpet</name>
    <dbReference type="NCBI Taxonomy" id="225164"/>
    <lineage>
        <taxon>Eukaryota</taxon>
        <taxon>Metazoa</taxon>
        <taxon>Spiralia</taxon>
        <taxon>Lophotrochozoa</taxon>
        <taxon>Mollusca</taxon>
        <taxon>Gastropoda</taxon>
        <taxon>Patellogastropoda</taxon>
        <taxon>Lottioidea</taxon>
        <taxon>Lottiidae</taxon>
        <taxon>Lottia</taxon>
    </lineage>
</organism>
<sequence>MKRIKVRRICLTKRRALDFGYGKLIDDEIQDGDSSELVSADKRYARLSYFRQPKSRYRWGYRRSRYSSSRNHWDYLPDRNCFRNRCRSKYDCCKRYSTCDPSAKICYDCWYGHPCSRNSDCCMRFPRCSAATMNTLVCLVVLSSIMFISFDAVEHNRQIGDLRIRFISGTFQVYCRETGTNVEWALNESNTINCFNCKCSAANSGIKCTGIGYQDGAVPPTGCMKRALQDFEMQAPVWAYGDGKRHEVYREGGGCLRHL</sequence>
<dbReference type="GeneID" id="20250353"/>
<proteinExistence type="predicted"/>
<keyword evidence="1" id="KW-0812">Transmembrane</keyword>
<evidence type="ECO:0000313" key="3">
    <source>
        <dbReference type="Proteomes" id="UP000030746"/>
    </source>
</evidence>
<accession>V3YVW5</accession>
<dbReference type="AlphaFoldDB" id="V3YVW5"/>
<dbReference type="CTD" id="20250353"/>
<dbReference type="HOGENOM" id="CLU_1074756_0_0_1"/>
<dbReference type="RefSeq" id="XP_009067169.1">
    <property type="nucleotide sequence ID" value="XM_009068921.1"/>
</dbReference>
<name>V3YVW5_LOTGI</name>